<dbReference type="InterPro" id="IPR050762">
    <property type="entry name" value="HD-ZIP_Homeobox_LZ_Class_II"/>
</dbReference>
<evidence type="ECO:0000256" key="5">
    <source>
        <dbReference type="ARBA" id="ARBA00023155"/>
    </source>
</evidence>
<dbReference type="SUPFAM" id="SSF46689">
    <property type="entry name" value="Homeodomain-like"/>
    <property type="match status" value="1"/>
</dbReference>
<dbReference type="CDD" id="cd00086">
    <property type="entry name" value="homeodomain"/>
    <property type="match status" value="1"/>
</dbReference>
<keyword evidence="5 8" id="KW-0371">Homeobox</keyword>
<dbReference type="Pfam" id="PF00046">
    <property type="entry name" value="Homeodomain"/>
    <property type="match status" value="1"/>
</dbReference>
<comment type="caution">
    <text evidence="13">The sequence shown here is derived from an EMBL/GenBank/DDBJ whole genome shotgun (WGS) entry which is preliminary data.</text>
</comment>
<dbReference type="PANTHER" id="PTHR45714:SF72">
    <property type="entry name" value="HOMEOBOX-LEUCINE ZIPPER PROTEIN HOX26-RELATED"/>
    <property type="match status" value="1"/>
</dbReference>
<evidence type="ECO:0000256" key="2">
    <source>
        <dbReference type="ARBA" id="ARBA00006074"/>
    </source>
</evidence>
<keyword evidence="10" id="KW-0175">Coiled coil</keyword>
<dbReference type="GO" id="GO:0005634">
    <property type="term" value="C:nucleus"/>
    <property type="evidence" value="ECO:0007669"/>
    <property type="project" value="UniProtKB-SubCell"/>
</dbReference>
<keyword evidence="3" id="KW-0805">Transcription regulation</keyword>
<dbReference type="OrthoDB" id="6159439at2759"/>
<dbReference type="GO" id="GO:0043565">
    <property type="term" value="F:sequence-specific DNA binding"/>
    <property type="evidence" value="ECO:0007669"/>
    <property type="project" value="InterPro"/>
</dbReference>
<organism evidence="13 14">
    <name type="scientific">Olea europaea subsp. europaea</name>
    <dbReference type="NCBI Taxonomy" id="158383"/>
    <lineage>
        <taxon>Eukaryota</taxon>
        <taxon>Viridiplantae</taxon>
        <taxon>Streptophyta</taxon>
        <taxon>Embryophyta</taxon>
        <taxon>Tracheophyta</taxon>
        <taxon>Spermatophyta</taxon>
        <taxon>Magnoliopsida</taxon>
        <taxon>eudicotyledons</taxon>
        <taxon>Gunneridae</taxon>
        <taxon>Pentapetalae</taxon>
        <taxon>asterids</taxon>
        <taxon>lamiids</taxon>
        <taxon>Lamiales</taxon>
        <taxon>Oleaceae</taxon>
        <taxon>Oleeae</taxon>
        <taxon>Olea</taxon>
    </lineage>
</organism>
<proteinExistence type="inferred from homology"/>
<evidence type="ECO:0000256" key="11">
    <source>
        <dbReference type="SAM" id="MobiDB-lite"/>
    </source>
</evidence>
<evidence type="ECO:0000256" key="9">
    <source>
        <dbReference type="RuleBase" id="RU000682"/>
    </source>
</evidence>
<dbReference type="InterPro" id="IPR009057">
    <property type="entry name" value="Homeodomain-like_sf"/>
</dbReference>
<feature type="region of interest" description="Disordered" evidence="11">
    <location>
        <begin position="47"/>
        <end position="79"/>
    </location>
</feature>
<feature type="DNA-binding region" description="Homeobox" evidence="8">
    <location>
        <begin position="86"/>
        <end position="145"/>
    </location>
</feature>
<dbReference type="Proteomes" id="UP000594638">
    <property type="component" value="Unassembled WGS sequence"/>
</dbReference>
<dbReference type="GO" id="GO:0000981">
    <property type="term" value="F:DNA-binding transcription factor activity, RNA polymerase II-specific"/>
    <property type="evidence" value="ECO:0007669"/>
    <property type="project" value="InterPro"/>
</dbReference>
<keyword evidence="14" id="KW-1185">Reference proteome</keyword>
<dbReference type="SMART" id="SM00389">
    <property type="entry name" value="HOX"/>
    <property type="match status" value="1"/>
</dbReference>
<dbReference type="Gramene" id="OE9A118427T1">
    <property type="protein sequence ID" value="OE9A118427C1"/>
    <property type="gene ID" value="OE9A118427"/>
</dbReference>
<keyword evidence="6" id="KW-0804">Transcription</keyword>
<evidence type="ECO:0000259" key="12">
    <source>
        <dbReference type="PROSITE" id="PS50071"/>
    </source>
</evidence>
<evidence type="ECO:0000256" key="8">
    <source>
        <dbReference type="PROSITE-ProRule" id="PRU00108"/>
    </source>
</evidence>
<dbReference type="PROSITE" id="PS00027">
    <property type="entry name" value="HOMEOBOX_1"/>
    <property type="match status" value="1"/>
</dbReference>
<name>A0A8S0RX81_OLEEU</name>
<evidence type="ECO:0000256" key="1">
    <source>
        <dbReference type="ARBA" id="ARBA00004123"/>
    </source>
</evidence>
<feature type="domain" description="Homeobox" evidence="12">
    <location>
        <begin position="84"/>
        <end position="144"/>
    </location>
</feature>
<dbReference type="InterPro" id="IPR001356">
    <property type="entry name" value="HD"/>
</dbReference>
<accession>A0A8S0RX81</accession>
<dbReference type="AlphaFoldDB" id="A0A8S0RX81"/>
<feature type="coiled-coil region" evidence="10">
    <location>
        <begin position="136"/>
        <end position="184"/>
    </location>
</feature>
<evidence type="ECO:0000256" key="3">
    <source>
        <dbReference type="ARBA" id="ARBA00023015"/>
    </source>
</evidence>
<gene>
    <name evidence="13" type="ORF">OLEA9_A118427</name>
</gene>
<dbReference type="InterPro" id="IPR017970">
    <property type="entry name" value="Homeobox_CS"/>
</dbReference>
<sequence length="243" mass="27779">MEDDEDVCNTRLDLGIGLSDFVPKRDRERKNKSVFCLDLSVPLHSSDHAIEGSGSGSGSSSLKVNYEDDKEASKDTVSNEYEDANYGRKKLRLSKEQIILLEDTFKRHTTLNMVQKQTLSVRLNLKPRQVEVWFQNRRARMKLKQTEMDYEFLKKHCERLNEENRRLNKELVELQSAVKVEQTLPKPPFVIQIPKTAIATLTICPSCEKIGKNRGGGKEEAAADVMEVVHIPKQKHNGLKLMI</sequence>
<keyword evidence="7 8" id="KW-0539">Nucleus</keyword>
<dbReference type="InterPro" id="IPR003106">
    <property type="entry name" value="Leu_zip_homeo"/>
</dbReference>
<feature type="compositionally biased region" description="Basic and acidic residues" evidence="11">
    <location>
        <begin position="65"/>
        <end position="74"/>
    </location>
</feature>
<dbReference type="Gene3D" id="1.10.10.60">
    <property type="entry name" value="Homeodomain-like"/>
    <property type="match status" value="1"/>
</dbReference>
<protein>
    <submittedName>
        <fullName evidence="13">Homeobox-leucine zipper HAT22-like</fullName>
    </submittedName>
</protein>
<evidence type="ECO:0000256" key="7">
    <source>
        <dbReference type="ARBA" id="ARBA00023242"/>
    </source>
</evidence>
<keyword evidence="4 8" id="KW-0238">DNA-binding</keyword>
<dbReference type="PANTHER" id="PTHR45714">
    <property type="entry name" value="HOMEOBOX-LEUCINE ZIPPER PROTEIN HAT14"/>
    <property type="match status" value="1"/>
</dbReference>
<evidence type="ECO:0000256" key="6">
    <source>
        <dbReference type="ARBA" id="ARBA00023163"/>
    </source>
</evidence>
<evidence type="ECO:0000256" key="4">
    <source>
        <dbReference type="ARBA" id="ARBA00023125"/>
    </source>
</evidence>
<dbReference type="EMBL" id="CACTIH010003746">
    <property type="protein sequence ID" value="CAA2983916.1"/>
    <property type="molecule type" value="Genomic_DNA"/>
</dbReference>
<comment type="similarity">
    <text evidence="2">Belongs to the HD-ZIP homeobox family. Class II subfamily.</text>
</comment>
<comment type="subcellular location">
    <subcellularLocation>
        <location evidence="1 8 9">Nucleus</location>
    </subcellularLocation>
</comment>
<dbReference type="SMART" id="SM00340">
    <property type="entry name" value="HALZ"/>
    <property type="match status" value="1"/>
</dbReference>
<reference evidence="13 14" key="1">
    <citation type="submission" date="2019-12" db="EMBL/GenBank/DDBJ databases">
        <authorList>
            <person name="Alioto T."/>
            <person name="Alioto T."/>
            <person name="Gomez Garrido J."/>
        </authorList>
    </citation>
    <scope>NUCLEOTIDE SEQUENCE [LARGE SCALE GENOMIC DNA]</scope>
</reference>
<dbReference type="PROSITE" id="PS50071">
    <property type="entry name" value="HOMEOBOX_2"/>
    <property type="match status" value="1"/>
</dbReference>
<evidence type="ECO:0000313" key="13">
    <source>
        <dbReference type="EMBL" id="CAA2983916.1"/>
    </source>
</evidence>
<evidence type="ECO:0000256" key="10">
    <source>
        <dbReference type="SAM" id="Coils"/>
    </source>
</evidence>
<dbReference type="Pfam" id="PF02183">
    <property type="entry name" value="HALZ"/>
    <property type="match status" value="1"/>
</dbReference>
<evidence type="ECO:0000313" key="14">
    <source>
        <dbReference type="Proteomes" id="UP000594638"/>
    </source>
</evidence>